<dbReference type="GO" id="GO:0008361">
    <property type="term" value="P:regulation of cell size"/>
    <property type="evidence" value="ECO:0007669"/>
    <property type="project" value="UniProtKB-ARBA"/>
</dbReference>
<sequence>MSAVNVTNINILDNPSPFLSPFKFEITYNCIDPLKEDLEWKLTYVGSADDETYDQQLEDVFVGPVNLGSYRFLLQADPPDPARIPAEDILGVTVLMLTCSYVDQEFLRIGYFVNNEYTDENLREQPPQTVLVDKIQRNILTDKPRVTKFLINFHPENSETGEQAPPPPDDNTAEAGGSEEQLPSPKIGSDVSGT</sequence>
<gene>
    <name evidence="8" type="ORF">CQW23_03323</name>
</gene>
<dbReference type="PANTHER" id="PTHR12040">
    <property type="entry name" value="ANTI-SILENCING PROTEIN 1"/>
    <property type="match status" value="1"/>
</dbReference>
<evidence type="ECO:0000256" key="4">
    <source>
        <dbReference type="ARBA" id="ARBA00023163"/>
    </source>
</evidence>
<dbReference type="GO" id="GO:0051301">
    <property type="term" value="P:cell division"/>
    <property type="evidence" value="ECO:0007669"/>
    <property type="project" value="UniProtKB-ARBA"/>
</dbReference>
<protein>
    <submittedName>
        <fullName evidence="8">Histone chaperone ASF1A</fullName>
    </submittedName>
</protein>
<dbReference type="GO" id="GO:0031567">
    <property type="term" value="P:mitotic cell size control checkpoint signaling"/>
    <property type="evidence" value="ECO:0007669"/>
    <property type="project" value="UniProtKB-ARBA"/>
</dbReference>
<comment type="caution">
    <text evidence="8">The sequence shown here is derived from an EMBL/GenBank/DDBJ whole genome shotgun (WGS) entry which is preliminary data.</text>
</comment>
<dbReference type="GO" id="GO:0010091">
    <property type="term" value="P:trichome branching"/>
    <property type="evidence" value="ECO:0007669"/>
    <property type="project" value="UniProtKB-ARBA"/>
</dbReference>
<dbReference type="InterPro" id="IPR006818">
    <property type="entry name" value="ASF1-like"/>
</dbReference>
<dbReference type="SUPFAM" id="SSF101546">
    <property type="entry name" value="ASF1-like"/>
    <property type="match status" value="1"/>
</dbReference>
<accession>A0A2G2XBH6</accession>
<reference evidence="9" key="2">
    <citation type="journal article" date="2017" name="J. Anim. Genet.">
        <title>Multiple reference genome sequences of hot pepper reveal the massive evolution of plant disease resistance genes by retroduplication.</title>
        <authorList>
            <person name="Kim S."/>
            <person name="Park J."/>
            <person name="Yeom S.-I."/>
            <person name="Kim Y.-M."/>
            <person name="Seo E."/>
            <person name="Kim K.-T."/>
            <person name="Kim M.-S."/>
            <person name="Lee J.M."/>
            <person name="Cheong K."/>
            <person name="Shin H.-S."/>
            <person name="Kim S.-B."/>
            <person name="Han K."/>
            <person name="Lee J."/>
            <person name="Park M."/>
            <person name="Lee H.-A."/>
            <person name="Lee H.-Y."/>
            <person name="Lee Y."/>
            <person name="Oh S."/>
            <person name="Lee J.H."/>
            <person name="Choi E."/>
            <person name="Choi E."/>
            <person name="Lee S.E."/>
            <person name="Jeon J."/>
            <person name="Kim H."/>
            <person name="Choi G."/>
            <person name="Song H."/>
            <person name="Lee J."/>
            <person name="Lee S.-C."/>
            <person name="Kwon J.-K."/>
            <person name="Lee H.-Y."/>
            <person name="Koo N."/>
            <person name="Hong Y."/>
            <person name="Kim R.W."/>
            <person name="Kang W.-H."/>
            <person name="Huh J.H."/>
            <person name="Kang B.-C."/>
            <person name="Yang T.-J."/>
            <person name="Lee Y.-H."/>
            <person name="Bennetzen J.L."/>
            <person name="Choi D."/>
        </authorList>
    </citation>
    <scope>NUCLEOTIDE SEQUENCE [LARGE SCALE GENOMIC DNA]</scope>
    <source>
        <strain evidence="9">cv. PBC81</strain>
    </source>
</reference>
<keyword evidence="4" id="KW-0804">Transcription</keyword>
<dbReference type="InterPro" id="IPR036747">
    <property type="entry name" value="ASF1-like_sf"/>
</dbReference>
<dbReference type="Pfam" id="PF04729">
    <property type="entry name" value="ASF1_hist_chap"/>
    <property type="match status" value="1"/>
</dbReference>
<dbReference type="STRING" id="33114.A0A2G2XBH6"/>
<evidence type="ECO:0000256" key="1">
    <source>
        <dbReference type="ARBA" id="ARBA00004123"/>
    </source>
</evidence>
<organism evidence="8 9">
    <name type="scientific">Capsicum baccatum</name>
    <name type="common">Peruvian pepper</name>
    <dbReference type="NCBI Taxonomy" id="33114"/>
    <lineage>
        <taxon>Eukaryota</taxon>
        <taxon>Viridiplantae</taxon>
        <taxon>Streptophyta</taxon>
        <taxon>Embryophyta</taxon>
        <taxon>Tracheophyta</taxon>
        <taxon>Spermatophyta</taxon>
        <taxon>Magnoliopsida</taxon>
        <taxon>eudicotyledons</taxon>
        <taxon>Gunneridae</taxon>
        <taxon>Pentapetalae</taxon>
        <taxon>asterids</taxon>
        <taxon>lamiids</taxon>
        <taxon>Solanales</taxon>
        <taxon>Solanaceae</taxon>
        <taxon>Solanoideae</taxon>
        <taxon>Capsiceae</taxon>
        <taxon>Capsicum</taxon>
    </lineage>
</organism>
<comment type="subcellular location">
    <subcellularLocation>
        <location evidence="1">Nucleus</location>
    </subcellularLocation>
</comment>
<dbReference type="PANTHER" id="PTHR12040:SF29">
    <property type="entry name" value="HISTONE CHAPERONE ASF1A"/>
    <property type="match status" value="1"/>
</dbReference>
<dbReference type="Gene3D" id="2.60.40.1490">
    <property type="entry name" value="Histone chaperone ASF1-like"/>
    <property type="match status" value="1"/>
</dbReference>
<dbReference type="GO" id="GO:0000785">
    <property type="term" value="C:chromatin"/>
    <property type="evidence" value="ECO:0007669"/>
    <property type="project" value="TreeGrafter"/>
</dbReference>
<dbReference type="FunFam" id="2.60.40.1490:FF:000001">
    <property type="entry name" value="Histone chaperone ASF1"/>
    <property type="match status" value="1"/>
</dbReference>
<proteinExistence type="inferred from homology"/>
<keyword evidence="9" id="KW-1185">Reference proteome</keyword>
<name>A0A2G2XBH6_CAPBA</name>
<dbReference type="EMBL" id="MLFT02000002">
    <property type="protein sequence ID" value="PHT54837.1"/>
    <property type="molecule type" value="Genomic_DNA"/>
</dbReference>
<keyword evidence="3" id="KW-0805">Transcription regulation</keyword>
<keyword evidence="6" id="KW-0539">Nucleus</keyword>
<dbReference type="GO" id="GO:0042393">
    <property type="term" value="F:histone binding"/>
    <property type="evidence" value="ECO:0007669"/>
    <property type="project" value="TreeGrafter"/>
</dbReference>
<dbReference type="GO" id="GO:0006335">
    <property type="term" value="P:DNA replication-dependent chromatin assembly"/>
    <property type="evidence" value="ECO:0007669"/>
    <property type="project" value="TreeGrafter"/>
</dbReference>
<feature type="region of interest" description="Disordered" evidence="7">
    <location>
        <begin position="153"/>
        <end position="194"/>
    </location>
</feature>
<evidence type="ECO:0000313" key="9">
    <source>
        <dbReference type="Proteomes" id="UP000224567"/>
    </source>
</evidence>
<evidence type="ECO:0000256" key="2">
    <source>
        <dbReference type="ARBA" id="ARBA00006051"/>
    </source>
</evidence>
<evidence type="ECO:0000313" key="8">
    <source>
        <dbReference type="EMBL" id="PHT54837.1"/>
    </source>
</evidence>
<dbReference type="AlphaFoldDB" id="A0A2G2XBH6"/>
<dbReference type="Proteomes" id="UP000224567">
    <property type="component" value="Unassembled WGS sequence"/>
</dbReference>
<dbReference type="OrthoDB" id="29755at2759"/>
<keyword evidence="5" id="KW-0143">Chaperone</keyword>
<reference evidence="8 9" key="1">
    <citation type="journal article" date="2017" name="Genome Biol.">
        <title>New reference genome sequences of hot pepper reveal the massive evolution of plant disease-resistance genes by retroduplication.</title>
        <authorList>
            <person name="Kim S."/>
            <person name="Park J."/>
            <person name="Yeom S.I."/>
            <person name="Kim Y.M."/>
            <person name="Seo E."/>
            <person name="Kim K.T."/>
            <person name="Kim M.S."/>
            <person name="Lee J.M."/>
            <person name="Cheong K."/>
            <person name="Shin H.S."/>
            <person name="Kim S.B."/>
            <person name="Han K."/>
            <person name="Lee J."/>
            <person name="Park M."/>
            <person name="Lee H.A."/>
            <person name="Lee H.Y."/>
            <person name="Lee Y."/>
            <person name="Oh S."/>
            <person name="Lee J.H."/>
            <person name="Choi E."/>
            <person name="Choi E."/>
            <person name="Lee S.E."/>
            <person name="Jeon J."/>
            <person name="Kim H."/>
            <person name="Choi G."/>
            <person name="Song H."/>
            <person name="Lee J."/>
            <person name="Lee S.C."/>
            <person name="Kwon J.K."/>
            <person name="Lee H.Y."/>
            <person name="Koo N."/>
            <person name="Hong Y."/>
            <person name="Kim R.W."/>
            <person name="Kang W.H."/>
            <person name="Huh J.H."/>
            <person name="Kang B.C."/>
            <person name="Yang T.J."/>
            <person name="Lee Y.H."/>
            <person name="Bennetzen J.L."/>
            <person name="Choi D."/>
        </authorList>
    </citation>
    <scope>NUCLEOTIDE SEQUENCE [LARGE SCALE GENOMIC DNA]</scope>
    <source>
        <strain evidence="9">cv. PBC81</strain>
    </source>
</reference>
<evidence type="ECO:0000256" key="7">
    <source>
        <dbReference type="SAM" id="MobiDB-lite"/>
    </source>
</evidence>
<evidence type="ECO:0000256" key="5">
    <source>
        <dbReference type="ARBA" id="ARBA00023186"/>
    </source>
</evidence>
<dbReference type="GO" id="GO:0000724">
    <property type="term" value="P:double-strand break repair via homologous recombination"/>
    <property type="evidence" value="ECO:0007669"/>
    <property type="project" value="UniProtKB-ARBA"/>
</dbReference>
<comment type="similarity">
    <text evidence="2">Belongs to the ASF1 family.</text>
</comment>
<dbReference type="GO" id="GO:0005634">
    <property type="term" value="C:nucleus"/>
    <property type="evidence" value="ECO:0007669"/>
    <property type="project" value="UniProtKB-SubCell"/>
</dbReference>
<evidence type="ECO:0000256" key="6">
    <source>
        <dbReference type="ARBA" id="ARBA00023242"/>
    </source>
</evidence>
<evidence type="ECO:0000256" key="3">
    <source>
        <dbReference type="ARBA" id="ARBA00023015"/>
    </source>
</evidence>